<protein>
    <recommendedName>
        <fullName evidence="3">C2H2-type domain-containing protein</fullName>
    </recommendedName>
</protein>
<dbReference type="EMBL" id="JAGMVJ010000002">
    <property type="protein sequence ID" value="KAH7093791.1"/>
    <property type="molecule type" value="Genomic_DNA"/>
</dbReference>
<name>A0A8K0RI80_9PLEO</name>
<dbReference type="PROSITE" id="PS50157">
    <property type="entry name" value="ZINC_FINGER_C2H2_2"/>
    <property type="match status" value="1"/>
</dbReference>
<evidence type="ECO:0000259" key="3">
    <source>
        <dbReference type="PROSITE" id="PS50157"/>
    </source>
</evidence>
<feature type="compositionally biased region" description="Polar residues" evidence="2">
    <location>
        <begin position="540"/>
        <end position="559"/>
    </location>
</feature>
<feature type="compositionally biased region" description="Polar residues" evidence="2">
    <location>
        <begin position="502"/>
        <end position="514"/>
    </location>
</feature>
<dbReference type="PANTHER" id="PTHR35391">
    <property type="entry name" value="C2H2-TYPE DOMAIN-CONTAINING PROTEIN-RELATED"/>
    <property type="match status" value="1"/>
</dbReference>
<dbReference type="Proteomes" id="UP000813461">
    <property type="component" value="Unassembled WGS sequence"/>
</dbReference>
<keyword evidence="1" id="KW-0479">Metal-binding</keyword>
<dbReference type="GO" id="GO:0008270">
    <property type="term" value="F:zinc ion binding"/>
    <property type="evidence" value="ECO:0007669"/>
    <property type="project" value="UniProtKB-KW"/>
</dbReference>
<reference evidence="4" key="1">
    <citation type="journal article" date="2021" name="Nat. Commun.">
        <title>Genetic determinants of endophytism in the Arabidopsis root mycobiome.</title>
        <authorList>
            <person name="Mesny F."/>
            <person name="Miyauchi S."/>
            <person name="Thiergart T."/>
            <person name="Pickel B."/>
            <person name="Atanasova L."/>
            <person name="Karlsson M."/>
            <person name="Huettel B."/>
            <person name="Barry K.W."/>
            <person name="Haridas S."/>
            <person name="Chen C."/>
            <person name="Bauer D."/>
            <person name="Andreopoulos W."/>
            <person name="Pangilinan J."/>
            <person name="LaButti K."/>
            <person name="Riley R."/>
            <person name="Lipzen A."/>
            <person name="Clum A."/>
            <person name="Drula E."/>
            <person name="Henrissat B."/>
            <person name="Kohler A."/>
            <person name="Grigoriev I.V."/>
            <person name="Martin F.M."/>
            <person name="Hacquard S."/>
        </authorList>
    </citation>
    <scope>NUCLEOTIDE SEQUENCE</scope>
    <source>
        <strain evidence="4">MPI-SDFR-AT-0120</strain>
    </source>
</reference>
<evidence type="ECO:0000313" key="5">
    <source>
        <dbReference type="Proteomes" id="UP000813461"/>
    </source>
</evidence>
<sequence length="717" mass="80290">MSSVATKCDAISTLLRRIVDEVTSQGDIATTQTIQDNCSRLSIWTADIGALHESDHPLSVESRLIDHHEILSHTYTILDDLADVVFELEQITSGQREARVATAVEVKHSGELLDGTVRDESVELVEEVDSCIKRLFRVSRLIREAAPSDVFIKALSRKRYHFDDQYDISHVKHKYPKLSEAQAMWLSNRLGRAITQRRCYLSYVRDHGDKLASDSREEKISSADMTFSPSHPLIPNSTLPPPSTFLTKASTIGPVKNFATRVDEPSDSEDDTKSYTTVSQSIALPAKSILQSRIPNLDSLPAIQGFREVKCPFCYRLRKFRNEKTWRQHVFSDLRTYVCTFQHCSAPLFKDLNEWFEHEMCEHRPSYHCIVCSGQEFRTQSRFVSHIERQHPVLLENSAKEFVLQISKKALRDIPASECPFCSNWEEQLRAKVGIAERKEISMAQSDEIHVTPSVFKRHVAAHLEELALFAIPPHSNLPEDTGSAVSLVNEMDHMSLGSGESDLSSASMRSPSEQGEFWSSGLEPDQTMLPFYANHAQVPSTSSANSFSTNIPETSTSARRPITPNAVTSSVHSSDMDADGATSKDLQPHLAYVEHSYPAQYNNNIAASSSYSPSTSQLNTYSPAPNMLQSGEDYSIVCPYCCGVVFVGIHAVHNLIRHFKTKACTASSIAKLRYPCPNEGCIKEYSRADGLRFHMRKQHGAPTGRPDEDDDDDDDE</sequence>
<keyword evidence="1" id="KW-0862">Zinc</keyword>
<feature type="region of interest" description="Disordered" evidence="2">
    <location>
        <begin position="495"/>
        <end position="519"/>
    </location>
</feature>
<organism evidence="4 5">
    <name type="scientific">Paraphoma chrysanthemicola</name>
    <dbReference type="NCBI Taxonomy" id="798071"/>
    <lineage>
        <taxon>Eukaryota</taxon>
        <taxon>Fungi</taxon>
        <taxon>Dikarya</taxon>
        <taxon>Ascomycota</taxon>
        <taxon>Pezizomycotina</taxon>
        <taxon>Dothideomycetes</taxon>
        <taxon>Pleosporomycetidae</taxon>
        <taxon>Pleosporales</taxon>
        <taxon>Pleosporineae</taxon>
        <taxon>Phaeosphaeriaceae</taxon>
        <taxon>Paraphoma</taxon>
    </lineage>
</organism>
<dbReference type="OrthoDB" id="6133115at2759"/>
<comment type="caution">
    <text evidence="4">The sequence shown here is derived from an EMBL/GenBank/DDBJ whole genome shotgun (WGS) entry which is preliminary data.</text>
</comment>
<feature type="compositionally biased region" description="Acidic residues" evidence="2">
    <location>
        <begin position="708"/>
        <end position="717"/>
    </location>
</feature>
<evidence type="ECO:0000313" key="4">
    <source>
        <dbReference type="EMBL" id="KAH7093791.1"/>
    </source>
</evidence>
<dbReference type="AlphaFoldDB" id="A0A8K0RI80"/>
<feature type="domain" description="C2H2-type" evidence="3">
    <location>
        <begin position="675"/>
        <end position="705"/>
    </location>
</feature>
<dbReference type="InterPro" id="IPR058925">
    <property type="entry name" value="zf-C2H2_AcuF"/>
</dbReference>
<keyword evidence="1" id="KW-0863">Zinc-finger</keyword>
<dbReference type="PANTHER" id="PTHR35391:SF7">
    <property type="entry name" value="C2H2-TYPE DOMAIN-CONTAINING PROTEIN"/>
    <property type="match status" value="1"/>
</dbReference>
<feature type="region of interest" description="Disordered" evidence="2">
    <location>
        <begin position="695"/>
        <end position="717"/>
    </location>
</feature>
<gene>
    <name evidence="4" type="ORF">FB567DRAFT_181120</name>
</gene>
<evidence type="ECO:0000256" key="2">
    <source>
        <dbReference type="SAM" id="MobiDB-lite"/>
    </source>
</evidence>
<feature type="region of interest" description="Disordered" evidence="2">
    <location>
        <begin position="540"/>
        <end position="585"/>
    </location>
</feature>
<dbReference type="PROSITE" id="PS00028">
    <property type="entry name" value="ZINC_FINGER_C2H2_1"/>
    <property type="match status" value="1"/>
</dbReference>
<keyword evidence="5" id="KW-1185">Reference proteome</keyword>
<dbReference type="Pfam" id="PF26082">
    <property type="entry name" value="zf-C2H2_AcuF"/>
    <property type="match status" value="1"/>
</dbReference>
<evidence type="ECO:0000256" key="1">
    <source>
        <dbReference type="PROSITE-ProRule" id="PRU00042"/>
    </source>
</evidence>
<proteinExistence type="predicted"/>
<dbReference type="SMART" id="SM00355">
    <property type="entry name" value="ZnF_C2H2"/>
    <property type="match status" value="3"/>
</dbReference>
<accession>A0A8K0RI80</accession>
<dbReference type="InterPro" id="IPR013087">
    <property type="entry name" value="Znf_C2H2_type"/>
</dbReference>